<dbReference type="AlphaFoldDB" id="A0A3M6VRP8"/>
<evidence type="ECO:0000313" key="3">
    <source>
        <dbReference type="EMBL" id="RQM18781.1"/>
    </source>
</evidence>
<evidence type="ECO:0000313" key="4">
    <source>
        <dbReference type="Proteomes" id="UP000282087"/>
    </source>
</evidence>
<evidence type="ECO:0000313" key="2">
    <source>
        <dbReference type="EMBL" id="RMX68246.1"/>
    </source>
</evidence>
<dbReference type="GO" id="GO:0004523">
    <property type="term" value="F:RNA-DNA hybrid ribonuclease activity"/>
    <property type="evidence" value="ECO:0007669"/>
    <property type="project" value="InterPro"/>
</dbReference>
<dbReference type="Gene3D" id="3.30.420.10">
    <property type="entry name" value="Ribonuclease H-like superfamily/Ribonuclease H"/>
    <property type="match status" value="1"/>
</dbReference>
<reference evidence="4 5" key="1">
    <citation type="submission" date="2018-06" db="EMBL/GenBank/DDBJ databases">
        <title>Comparative genomics of downy mildews reveals potential adaptations to biotrophy.</title>
        <authorList>
            <person name="Fletcher K."/>
            <person name="Klosterman S.J."/>
            <person name="Derevnina L."/>
            <person name="Martin F."/>
            <person name="Koike S."/>
            <person name="Reyes Chin-Wo S."/>
            <person name="Mou B."/>
            <person name="Michelmore R."/>
        </authorList>
    </citation>
    <scope>NUCLEOTIDE SEQUENCE [LARGE SCALE GENOMIC DNA]</scope>
    <source>
        <strain evidence="3 5">R13</strain>
        <strain evidence="2 4">R14</strain>
    </source>
</reference>
<gene>
    <name evidence="3" type="ORF">DD237_008252</name>
    <name evidence="2" type="ORF">DD238_008168</name>
</gene>
<dbReference type="Proteomes" id="UP000286097">
    <property type="component" value="Unassembled WGS sequence"/>
</dbReference>
<dbReference type="GO" id="GO:0003676">
    <property type="term" value="F:nucleic acid binding"/>
    <property type="evidence" value="ECO:0007669"/>
    <property type="project" value="InterPro"/>
</dbReference>
<dbReference type="Proteomes" id="UP000282087">
    <property type="component" value="Unassembled WGS sequence"/>
</dbReference>
<comment type="caution">
    <text evidence="2">The sequence shown here is derived from an EMBL/GenBank/DDBJ whole genome shotgun (WGS) entry which is preliminary data.</text>
</comment>
<dbReference type="EMBL" id="QKXF01000018">
    <property type="protein sequence ID" value="RQM18781.1"/>
    <property type="molecule type" value="Genomic_DNA"/>
</dbReference>
<dbReference type="VEuPathDB" id="FungiDB:DD237_008252"/>
<name>A0A3M6VRP8_9STRA</name>
<dbReference type="InterPro" id="IPR002156">
    <property type="entry name" value="RNaseH_domain"/>
</dbReference>
<accession>A0A3M6VRP8</accession>
<evidence type="ECO:0000313" key="5">
    <source>
        <dbReference type="Proteomes" id="UP000286097"/>
    </source>
</evidence>
<protein>
    <recommendedName>
        <fullName evidence="1">RNase H type-1 domain-containing protein</fullName>
    </recommendedName>
</protein>
<proteinExistence type="predicted"/>
<organism evidence="2 4">
    <name type="scientific">Peronospora effusa</name>
    <dbReference type="NCBI Taxonomy" id="542832"/>
    <lineage>
        <taxon>Eukaryota</taxon>
        <taxon>Sar</taxon>
        <taxon>Stramenopiles</taxon>
        <taxon>Oomycota</taxon>
        <taxon>Peronosporomycetes</taxon>
        <taxon>Peronosporales</taxon>
        <taxon>Peronosporaceae</taxon>
        <taxon>Peronospora</taxon>
    </lineage>
</organism>
<dbReference type="InterPro" id="IPR036397">
    <property type="entry name" value="RNaseH_sf"/>
</dbReference>
<keyword evidence="4" id="KW-1185">Reference proteome</keyword>
<dbReference type="InterPro" id="IPR012337">
    <property type="entry name" value="RNaseH-like_sf"/>
</dbReference>
<dbReference type="EMBL" id="QLLG01000088">
    <property type="protein sequence ID" value="RMX68246.1"/>
    <property type="molecule type" value="Genomic_DNA"/>
</dbReference>
<dbReference type="SUPFAM" id="SSF53098">
    <property type="entry name" value="Ribonuclease H-like"/>
    <property type="match status" value="1"/>
</dbReference>
<dbReference type="OrthoDB" id="1934793at2759"/>
<sequence length="99" mass="10870">MYLDGGAREHSSGEGVLIVDATTESVIWIKEVIKPKGTSNGIKYFGLIEGSGHVRDSGLASDMHLEVRSDSQLVLDQVKGTKKAQNERMRTYKAWYGGN</sequence>
<feature type="domain" description="RNase H type-1" evidence="1">
    <location>
        <begin position="8"/>
        <end position="91"/>
    </location>
</feature>
<dbReference type="Pfam" id="PF13456">
    <property type="entry name" value="RVT_3"/>
    <property type="match status" value="1"/>
</dbReference>
<evidence type="ECO:0000259" key="1">
    <source>
        <dbReference type="Pfam" id="PF13456"/>
    </source>
</evidence>